<evidence type="ECO:0000313" key="2">
    <source>
        <dbReference type="EMBL" id="CAB4156068.1"/>
    </source>
</evidence>
<dbReference type="InterPro" id="IPR021122">
    <property type="entry name" value="RNA_ligase_dom_REL/Rnl2"/>
</dbReference>
<dbReference type="GO" id="GO:0016874">
    <property type="term" value="F:ligase activity"/>
    <property type="evidence" value="ECO:0007669"/>
    <property type="project" value="UniProtKB-KW"/>
</dbReference>
<dbReference type="SUPFAM" id="SSF56091">
    <property type="entry name" value="DNA ligase/mRNA capping enzyme, catalytic domain"/>
    <property type="match status" value="1"/>
</dbReference>
<dbReference type="Pfam" id="PF09414">
    <property type="entry name" value="RNA_ligase"/>
    <property type="match status" value="1"/>
</dbReference>
<dbReference type="EMBL" id="LR796635">
    <property type="protein sequence ID" value="CAB4156068.1"/>
    <property type="molecule type" value="Genomic_DNA"/>
</dbReference>
<dbReference type="EMBL" id="LR797016">
    <property type="protein sequence ID" value="CAB4181419.1"/>
    <property type="molecule type" value="Genomic_DNA"/>
</dbReference>
<keyword evidence="2" id="KW-0436">Ligase</keyword>
<dbReference type="Gene3D" id="3.30.470.30">
    <property type="entry name" value="DNA ligase/mRNA capping enzyme"/>
    <property type="match status" value="1"/>
</dbReference>
<accession>A0A6J5NGQ2</accession>
<protein>
    <submittedName>
        <fullName evidence="2">RNA ligase domain, REL/Rln2</fullName>
    </submittedName>
</protein>
<evidence type="ECO:0000313" key="3">
    <source>
        <dbReference type="EMBL" id="CAB4181419.1"/>
    </source>
</evidence>
<feature type="domain" description="RNA ligase" evidence="1">
    <location>
        <begin position="27"/>
        <end position="193"/>
    </location>
</feature>
<name>A0A6J5NGQ2_9CAUD</name>
<reference evidence="2" key="1">
    <citation type="submission" date="2020-04" db="EMBL/GenBank/DDBJ databases">
        <authorList>
            <person name="Chiriac C."/>
            <person name="Salcher M."/>
            <person name="Ghai R."/>
            <person name="Kavagutti S V."/>
        </authorList>
    </citation>
    <scope>NUCLEOTIDE SEQUENCE</scope>
</reference>
<gene>
    <name evidence="3" type="ORF">UFOVP1067_38</name>
    <name evidence="2" type="ORF">UFOVP662_38</name>
</gene>
<organism evidence="2">
    <name type="scientific">uncultured Caudovirales phage</name>
    <dbReference type="NCBI Taxonomy" id="2100421"/>
    <lineage>
        <taxon>Viruses</taxon>
        <taxon>Duplodnaviria</taxon>
        <taxon>Heunggongvirae</taxon>
        <taxon>Uroviricota</taxon>
        <taxon>Caudoviricetes</taxon>
        <taxon>Peduoviridae</taxon>
        <taxon>Maltschvirus</taxon>
        <taxon>Maltschvirus maltsch</taxon>
    </lineage>
</organism>
<evidence type="ECO:0000259" key="1">
    <source>
        <dbReference type="Pfam" id="PF09414"/>
    </source>
</evidence>
<sequence>MTFLKYPHLERFGTNEVEAIEVGTAYVFPKLDGTNASVWAGEDYSIKTGSRNRELSLESDNAGFYAAMLQDKQVGSYLLEYPYHILYGEWLVPHTVKTYVDTAWRKFYVFDVFNKLTGRFIPFTEYEENLKSYGLNYLAPLAIIKNGDIDVFTKCLEKNTVLIKDGEGVGEGIVIKNYDYVNKYGRVTWAKLVTNEFKDKHHKEMGAPLIGCEIVEEKIVNKLVTESLVDKVVAKIITSNDGVWSSKNIPQLINTVFYDLIREDAWTMVKEFKNPTINFKTLSHYTTAKVKELRKDLF</sequence>
<proteinExistence type="predicted"/>